<evidence type="ECO:0000256" key="2">
    <source>
        <dbReference type="ARBA" id="ARBA00022980"/>
    </source>
</evidence>
<dbReference type="Pfam" id="PF18502">
    <property type="entry name" value="Mrpl_C"/>
    <property type="match status" value="1"/>
</dbReference>
<dbReference type="InterPro" id="IPR036373">
    <property type="entry name" value="Ribosomal_bL17_sf"/>
</dbReference>
<dbReference type="InterPro" id="IPR040894">
    <property type="entry name" value="Ribosomal_bL17m_C"/>
</dbReference>
<dbReference type="PANTHER" id="PTHR14413:SF16">
    <property type="entry name" value="LARGE RIBOSOMAL SUBUNIT PROTEIN BL17M"/>
    <property type="match status" value="1"/>
</dbReference>
<organism evidence="7">
    <name type="scientific">Vanderwaltozyma polyspora (strain ATCC 22028 / DSM 70294 / BCRC 21397 / CBS 2163 / NBRC 10782 / NRRL Y-8283 / UCD 57-17)</name>
    <name type="common">Kluyveromyces polysporus</name>
    <dbReference type="NCBI Taxonomy" id="436907"/>
    <lineage>
        <taxon>Eukaryota</taxon>
        <taxon>Fungi</taxon>
        <taxon>Dikarya</taxon>
        <taxon>Ascomycota</taxon>
        <taxon>Saccharomycotina</taxon>
        <taxon>Saccharomycetes</taxon>
        <taxon>Saccharomycetales</taxon>
        <taxon>Saccharomycetaceae</taxon>
        <taxon>Vanderwaltozyma</taxon>
    </lineage>
</organism>
<dbReference type="Proteomes" id="UP000000267">
    <property type="component" value="Unassembled WGS sequence"/>
</dbReference>
<dbReference type="eggNOG" id="KOG3280">
    <property type="taxonomic scope" value="Eukaryota"/>
</dbReference>
<dbReference type="InParanoid" id="A7TQM6"/>
<dbReference type="PhylomeDB" id="A7TQM6"/>
<dbReference type="RefSeq" id="XP_001643305.1">
    <property type="nucleotide sequence ID" value="XM_001643255.1"/>
</dbReference>
<feature type="domain" description="Large ribosomal subunit protein bL17m C-terminal fungi" evidence="5">
    <location>
        <begin position="133"/>
        <end position="239"/>
    </location>
</feature>
<dbReference type="SUPFAM" id="SSF64263">
    <property type="entry name" value="Prokaryotic ribosomal protein L17"/>
    <property type="match status" value="1"/>
</dbReference>
<dbReference type="KEGG" id="vpo:Kpol_1027p22"/>
<dbReference type="GO" id="GO:0005762">
    <property type="term" value="C:mitochondrial large ribosomal subunit"/>
    <property type="evidence" value="ECO:0007669"/>
    <property type="project" value="EnsemblFungi"/>
</dbReference>
<dbReference type="STRING" id="436907.A7TQM6"/>
<dbReference type="PROSITE" id="PS01167">
    <property type="entry name" value="RIBOSOMAL_L17"/>
    <property type="match status" value="1"/>
</dbReference>
<dbReference type="InterPro" id="IPR000456">
    <property type="entry name" value="Ribosomal_bL17"/>
</dbReference>
<dbReference type="EMBL" id="DS480460">
    <property type="protein sequence ID" value="EDO15447.1"/>
    <property type="molecule type" value="Genomic_DNA"/>
</dbReference>
<evidence type="ECO:0000256" key="3">
    <source>
        <dbReference type="ARBA" id="ARBA00023274"/>
    </source>
</evidence>
<sequence length="242" mass="27889">MTQGLARKLSRDKPHRDALLKNLVSELFSHGSIISTHEKCKEASRLAERIITWSKIDIAENKNRRGIKNSHEKQNIQSKLFLSGDNSKLLKKLYTYLAPIYSKRTSGFTRVLHLPPRENDSARQSVLELVDYPTSTTDGQLQRGNLKLWLLCKTTLLDESLGNDYAQLTLKNLHKQTLFKSKDEFINEIKSIRSYLSPNQESKDDDALNNLIDKIYSFKQTSPELNEQLLGYKILDKRPERS</sequence>
<evidence type="ECO:0000313" key="6">
    <source>
        <dbReference type="EMBL" id="EDO15447.1"/>
    </source>
</evidence>
<evidence type="ECO:0000313" key="7">
    <source>
        <dbReference type="Proteomes" id="UP000000267"/>
    </source>
</evidence>
<gene>
    <name evidence="6" type="ORF">Kpol_1027p22</name>
</gene>
<name>A7TQM6_VANPO</name>
<proteinExistence type="inferred from homology"/>
<dbReference type="AlphaFoldDB" id="A7TQM6"/>
<dbReference type="PANTHER" id="PTHR14413">
    <property type="entry name" value="RIBOSOMAL PROTEIN L17"/>
    <property type="match status" value="1"/>
</dbReference>
<dbReference type="GeneID" id="5543520"/>
<dbReference type="HOGENOM" id="CLU_074407_1_3_1"/>
<evidence type="ECO:0000259" key="5">
    <source>
        <dbReference type="Pfam" id="PF18502"/>
    </source>
</evidence>
<dbReference type="OrthoDB" id="275000at2759"/>
<dbReference type="Gene3D" id="3.90.1030.10">
    <property type="entry name" value="Ribosomal protein L17"/>
    <property type="match status" value="1"/>
</dbReference>
<reference evidence="6 7" key="1">
    <citation type="journal article" date="2007" name="Proc. Natl. Acad. Sci. U.S.A.">
        <title>Independent sorting-out of thousands of duplicated gene pairs in two yeast species descended from a whole-genome duplication.</title>
        <authorList>
            <person name="Scannell D.R."/>
            <person name="Frank A.C."/>
            <person name="Conant G.C."/>
            <person name="Byrne K.P."/>
            <person name="Woolfit M."/>
            <person name="Wolfe K.H."/>
        </authorList>
    </citation>
    <scope>NUCLEOTIDE SEQUENCE [LARGE SCALE GENOMIC DNA]</scope>
    <source>
        <strain evidence="7">ATCC 22028 / DSM 70294 / BCRC 21397 / CBS 2163 / NBRC 10782 / NRRL Y-8283 / UCD 57-17</strain>
    </source>
</reference>
<dbReference type="GO" id="GO:0006412">
    <property type="term" value="P:translation"/>
    <property type="evidence" value="ECO:0007669"/>
    <property type="project" value="InterPro"/>
</dbReference>
<dbReference type="GO" id="GO:0003735">
    <property type="term" value="F:structural constituent of ribosome"/>
    <property type="evidence" value="ECO:0007669"/>
    <property type="project" value="EnsemblFungi"/>
</dbReference>
<protein>
    <recommendedName>
        <fullName evidence="5">Large ribosomal subunit protein bL17m C-terminal fungi domain-containing protein</fullName>
    </recommendedName>
</protein>
<evidence type="ECO:0000256" key="1">
    <source>
        <dbReference type="ARBA" id="ARBA00008777"/>
    </source>
</evidence>
<dbReference type="InterPro" id="IPR047859">
    <property type="entry name" value="Ribosomal_bL17_CS"/>
</dbReference>
<evidence type="ECO:0000256" key="4">
    <source>
        <dbReference type="RuleBase" id="RU000660"/>
    </source>
</evidence>
<dbReference type="OMA" id="FQHGSIV"/>
<accession>A7TQM6</accession>
<keyword evidence="7" id="KW-1185">Reference proteome</keyword>
<keyword evidence="3 4" id="KW-0687">Ribonucleoprotein</keyword>
<keyword evidence="2 4" id="KW-0689">Ribosomal protein</keyword>
<dbReference type="FunCoup" id="A7TQM6">
    <property type="interactions" value="712"/>
</dbReference>
<dbReference type="NCBIfam" id="TIGR00059">
    <property type="entry name" value="L17"/>
    <property type="match status" value="1"/>
</dbReference>
<dbReference type="Pfam" id="PF01196">
    <property type="entry name" value="Ribosomal_L17"/>
    <property type="match status" value="1"/>
</dbReference>
<comment type="similarity">
    <text evidence="1 4">Belongs to the bacterial ribosomal protein bL17 family.</text>
</comment>
<dbReference type="Gene3D" id="1.10.246.170">
    <property type="match status" value="1"/>
</dbReference>